<dbReference type="Gene3D" id="1.10.10.10">
    <property type="entry name" value="Winged helix-like DNA-binding domain superfamily/Winged helix DNA-binding domain"/>
    <property type="match status" value="1"/>
</dbReference>
<evidence type="ECO:0000256" key="4">
    <source>
        <dbReference type="ARBA" id="ARBA00023163"/>
    </source>
</evidence>
<dbReference type="AlphaFoldDB" id="A0A4R4RCF5"/>
<name>A0A4R4RCF5_9ACTN</name>
<evidence type="ECO:0000313" key="6">
    <source>
        <dbReference type="EMBL" id="TDC46063.1"/>
    </source>
</evidence>
<dbReference type="InterPro" id="IPR036388">
    <property type="entry name" value="WH-like_DNA-bd_sf"/>
</dbReference>
<evidence type="ECO:0000313" key="7">
    <source>
        <dbReference type="Proteomes" id="UP000295621"/>
    </source>
</evidence>
<dbReference type="EMBL" id="SMKL01000110">
    <property type="protein sequence ID" value="TDC46063.1"/>
    <property type="molecule type" value="Genomic_DNA"/>
</dbReference>
<dbReference type="PANTHER" id="PTHR30346:SF29">
    <property type="entry name" value="LYSR SUBSTRATE-BINDING"/>
    <property type="match status" value="1"/>
</dbReference>
<dbReference type="GO" id="GO:0003700">
    <property type="term" value="F:DNA-binding transcription factor activity"/>
    <property type="evidence" value="ECO:0007669"/>
    <property type="project" value="InterPro"/>
</dbReference>
<evidence type="ECO:0000256" key="3">
    <source>
        <dbReference type="ARBA" id="ARBA00023125"/>
    </source>
</evidence>
<dbReference type="PANTHER" id="PTHR30346">
    <property type="entry name" value="TRANSCRIPTIONAL DUAL REGULATOR HCAR-RELATED"/>
    <property type="match status" value="1"/>
</dbReference>
<evidence type="ECO:0000256" key="2">
    <source>
        <dbReference type="ARBA" id="ARBA00023015"/>
    </source>
</evidence>
<keyword evidence="4" id="KW-0804">Transcription</keyword>
<comment type="similarity">
    <text evidence="1">Belongs to the LysR transcriptional regulatory family.</text>
</comment>
<gene>
    <name evidence="6" type="ORF">E1212_27735</name>
</gene>
<dbReference type="SUPFAM" id="SSF46785">
    <property type="entry name" value="Winged helix' DNA-binding domain"/>
    <property type="match status" value="1"/>
</dbReference>
<dbReference type="Gene3D" id="3.40.190.10">
    <property type="entry name" value="Periplasmic binding protein-like II"/>
    <property type="match status" value="2"/>
</dbReference>
<proteinExistence type="inferred from homology"/>
<sequence>MLDVRRLRLLRELAVRGTIADVATALHQSPSSVSQQLTLLEREAGVALLRKVGRRLQLTPQAEILVEHTAAVLQRLEEAESDLRASLQEATGTVRIAVFQSAALALMPDLLHTLAERHPRLRVTMTQREPETALLETFARDFDLVVAEQYPNHAAPWHPELDRVGLTRDAIRLAVPAGPAWAHITTLADTAGLPWVVEPHGAASRHFAEQACRQAGFEPDVRFETADLTAQIELIETGNAVALIPDLMWARRPPSVRLIDLDGVPHRTVFTAARRSMAQRPSILACREALAAAVENGLGRRPRPA</sequence>
<dbReference type="SUPFAM" id="SSF53850">
    <property type="entry name" value="Periplasmic binding protein-like II"/>
    <property type="match status" value="1"/>
</dbReference>
<dbReference type="OrthoDB" id="3505530at2"/>
<feature type="domain" description="HTH lysR-type" evidence="5">
    <location>
        <begin position="2"/>
        <end position="59"/>
    </location>
</feature>
<dbReference type="Proteomes" id="UP000295621">
    <property type="component" value="Unassembled WGS sequence"/>
</dbReference>
<keyword evidence="2" id="KW-0805">Transcription regulation</keyword>
<keyword evidence="3" id="KW-0238">DNA-binding</keyword>
<dbReference type="GO" id="GO:0003677">
    <property type="term" value="F:DNA binding"/>
    <property type="evidence" value="ECO:0007669"/>
    <property type="project" value="UniProtKB-KW"/>
</dbReference>
<dbReference type="RefSeq" id="WP_131988566.1">
    <property type="nucleotide sequence ID" value="NZ_SMKL01000110.1"/>
</dbReference>
<accession>A0A4R4RCF5</accession>
<evidence type="ECO:0000256" key="1">
    <source>
        <dbReference type="ARBA" id="ARBA00009437"/>
    </source>
</evidence>
<reference evidence="6 7" key="1">
    <citation type="submission" date="2019-02" db="EMBL/GenBank/DDBJ databases">
        <title>Draft genome sequences of novel Actinobacteria.</title>
        <authorList>
            <person name="Sahin N."/>
            <person name="Ay H."/>
            <person name="Saygin H."/>
        </authorList>
    </citation>
    <scope>NUCLEOTIDE SEQUENCE [LARGE SCALE GENOMIC DNA]</scope>
    <source>
        <strain evidence="6 7">KC603</strain>
    </source>
</reference>
<dbReference type="GO" id="GO:0032993">
    <property type="term" value="C:protein-DNA complex"/>
    <property type="evidence" value="ECO:0007669"/>
    <property type="project" value="TreeGrafter"/>
</dbReference>
<dbReference type="Pfam" id="PF00126">
    <property type="entry name" value="HTH_1"/>
    <property type="match status" value="1"/>
</dbReference>
<dbReference type="PROSITE" id="PS50931">
    <property type="entry name" value="HTH_LYSR"/>
    <property type="match status" value="1"/>
</dbReference>
<dbReference type="Pfam" id="PF03466">
    <property type="entry name" value="LysR_substrate"/>
    <property type="match status" value="1"/>
</dbReference>
<protein>
    <submittedName>
        <fullName evidence="6">LysR family transcriptional regulator</fullName>
    </submittedName>
</protein>
<dbReference type="InterPro" id="IPR036390">
    <property type="entry name" value="WH_DNA-bd_sf"/>
</dbReference>
<keyword evidence="7" id="KW-1185">Reference proteome</keyword>
<comment type="caution">
    <text evidence="6">The sequence shown here is derived from an EMBL/GenBank/DDBJ whole genome shotgun (WGS) entry which is preliminary data.</text>
</comment>
<dbReference type="InterPro" id="IPR000847">
    <property type="entry name" value="LysR_HTH_N"/>
</dbReference>
<evidence type="ECO:0000259" key="5">
    <source>
        <dbReference type="PROSITE" id="PS50931"/>
    </source>
</evidence>
<dbReference type="InterPro" id="IPR005119">
    <property type="entry name" value="LysR_subst-bd"/>
</dbReference>
<organism evidence="6 7">
    <name type="scientific">Jiangella ureilytica</name>
    <dbReference type="NCBI Taxonomy" id="2530374"/>
    <lineage>
        <taxon>Bacteria</taxon>
        <taxon>Bacillati</taxon>
        <taxon>Actinomycetota</taxon>
        <taxon>Actinomycetes</taxon>
        <taxon>Jiangellales</taxon>
        <taxon>Jiangellaceae</taxon>
        <taxon>Jiangella</taxon>
    </lineage>
</organism>